<dbReference type="PIRSF" id="PIRSF000615">
    <property type="entry name" value="TyrPK_CSF1-R"/>
    <property type="match status" value="1"/>
</dbReference>
<feature type="domain" description="Ig-like" evidence="20">
    <location>
        <begin position="222"/>
        <end position="324"/>
    </location>
</feature>
<sequence length="536" mass="59712">LPKANIEVESHSAHPGDLLQLRCRLRDDVQSINWVRDGVQLPENNRTRITGEEVEVRDAVPEDSGLYACMTNSPSGSETTYFSVNVSDALPSAEDDDDEDDSSSEEKEADNTKPNQAVAPYWTYPEKMEKKLHAVPAAKTVKFKCPSGGTPNPTLRWLKNGKEFKPDHRIGGYKVRYATWSIIMDSVVPSDKGNYTCIVENKYGSINHTYQLDVVERSPHRPILQAGLPANKTVALGSNVEFVCKVYSDPQPHIQWLKHIEVNGSKIGPDNLPYVQILKHSGINSSDAEVLTLYNVTEAESGEYVCKVSNYIGEANQSAWLTVTRPLAKATEQSPTMMTSPLYLEIIIYCTGAFLISCMVVTVIIYKMKSTTKKTDFNSQLAVHKLAKSIPLRRQVSADSSSSMNSGVMLVRPSRLSSSGTPMLAGVSEYELPEDPRWELPRDRYMMMRDCWHAVPSQRPTFKQLVEDLDRIVAMTSNQEYLDLSVPLDQYSPGFPATRSSTCSSGEDSVFSHDPLPDEPCLPRCPPHSHGALKRH</sequence>
<keyword evidence="16" id="KW-0325">Glycoprotein</keyword>
<proteinExistence type="predicted"/>
<keyword evidence="7" id="KW-0677">Repeat</keyword>
<keyword evidence="8" id="KW-0547">Nucleotide-binding</keyword>
<protein>
    <recommendedName>
        <fullName evidence="2">receptor protein-tyrosine kinase</fullName>
        <ecNumber evidence="2">2.7.10.1</ecNumber>
    </recommendedName>
</protein>
<dbReference type="AlphaFoldDB" id="A0A2P4SMR5"/>
<evidence type="ECO:0000256" key="16">
    <source>
        <dbReference type="ARBA" id="ARBA00023180"/>
    </source>
</evidence>
<dbReference type="Gene3D" id="2.60.40.10">
    <property type="entry name" value="Immunoglobulins"/>
    <property type="match status" value="3"/>
</dbReference>
<evidence type="ECO:0000259" key="20">
    <source>
        <dbReference type="PROSITE" id="PS50835"/>
    </source>
</evidence>
<feature type="transmembrane region" description="Helical" evidence="19">
    <location>
        <begin position="346"/>
        <end position="366"/>
    </location>
</feature>
<dbReference type="FunFam" id="2.60.40.10:FF:000020">
    <property type="entry name" value="Fibroblast growth factor receptor"/>
    <property type="match status" value="1"/>
</dbReference>
<keyword evidence="15" id="KW-0675">Receptor</keyword>
<evidence type="ECO:0000256" key="18">
    <source>
        <dbReference type="SAM" id="MobiDB-lite"/>
    </source>
</evidence>
<evidence type="ECO:0000313" key="22">
    <source>
        <dbReference type="Proteomes" id="UP000237246"/>
    </source>
</evidence>
<accession>A0A2P4SMR5</accession>
<keyword evidence="11 19" id="KW-1133">Transmembrane helix</keyword>
<dbReference type="GO" id="GO:0005886">
    <property type="term" value="C:plasma membrane"/>
    <property type="evidence" value="ECO:0007669"/>
    <property type="project" value="TreeGrafter"/>
</dbReference>
<dbReference type="InterPro" id="IPR003599">
    <property type="entry name" value="Ig_sub"/>
</dbReference>
<evidence type="ECO:0000256" key="1">
    <source>
        <dbReference type="ARBA" id="ARBA00004167"/>
    </source>
</evidence>
<dbReference type="GO" id="GO:0005524">
    <property type="term" value="F:ATP binding"/>
    <property type="evidence" value="ECO:0007669"/>
    <property type="project" value="UniProtKB-KW"/>
</dbReference>
<dbReference type="PANTHER" id="PTHR19890:SF10">
    <property type="entry name" value="FIBROBLAST GROWTH FACTOR RECEPTOR-LIKE 1"/>
    <property type="match status" value="1"/>
</dbReference>
<evidence type="ECO:0000256" key="4">
    <source>
        <dbReference type="ARBA" id="ARBA00022679"/>
    </source>
</evidence>
<evidence type="ECO:0000256" key="13">
    <source>
        <dbReference type="ARBA" id="ARBA00023137"/>
    </source>
</evidence>
<dbReference type="CDD" id="cd04973">
    <property type="entry name" value="IgI_1_FGFR"/>
    <property type="match status" value="1"/>
</dbReference>
<keyword evidence="6" id="KW-0732">Signal</keyword>
<dbReference type="EMBL" id="PPHD01034737">
    <property type="protein sequence ID" value="POI25374.1"/>
    <property type="molecule type" value="Genomic_DNA"/>
</dbReference>
<evidence type="ECO:0000256" key="7">
    <source>
        <dbReference type="ARBA" id="ARBA00022737"/>
    </source>
</evidence>
<evidence type="ECO:0000256" key="12">
    <source>
        <dbReference type="ARBA" id="ARBA00023136"/>
    </source>
</evidence>
<comment type="caution">
    <text evidence="21">The sequence shown here is derived from an EMBL/GenBank/DDBJ whole genome shotgun (WGS) entry which is preliminary data.</text>
</comment>
<keyword evidence="4" id="KW-0808">Transferase</keyword>
<evidence type="ECO:0000256" key="17">
    <source>
        <dbReference type="ARBA" id="ARBA00023319"/>
    </source>
</evidence>
<evidence type="ECO:0000256" key="5">
    <source>
        <dbReference type="ARBA" id="ARBA00022692"/>
    </source>
</evidence>
<keyword evidence="3" id="KW-0597">Phosphoprotein</keyword>
<dbReference type="Pfam" id="PF00047">
    <property type="entry name" value="ig"/>
    <property type="match status" value="1"/>
</dbReference>
<dbReference type="Pfam" id="PF07679">
    <property type="entry name" value="I-set"/>
    <property type="match status" value="2"/>
</dbReference>
<dbReference type="FunFam" id="2.60.40.10:FF:000408">
    <property type="entry name" value="Fibroblast growth factor receptor"/>
    <property type="match status" value="1"/>
</dbReference>
<dbReference type="SMART" id="SM00408">
    <property type="entry name" value="IGc2"/>
    <property type="match status" value="3"/>
</dbReference>
<evidence type="ECO:0000256" key="8">
    <source>
        <dbReference type="ARBA" id="ARBA00022741"/>
    </source>
</evidence>
<dbReference type="Proteomes" id="UP000237246">
    <property type="component" value="Unassembled WGS sequence"/>
</dbReference>
<keyword evidence="14" id="KW-1015">Disulfide bond</keyword>
<dbReference type="OrthoDB" id="5984265at2759"/>
<keyword evidence="12 19" id="KW-0472">Membrane</keyword>
<dbReference type="InterPro" id="IPR013783">
    <property type="entry name" value="Ig-like_fold"/>
</dbReference>
<feature type="region of interest" description="Disordered" evidence="18">
    <location>
        <begin position="90"/>
        <end position="119"/>
    </location>
</feature>
<evidence type="ECO:0000256" key="19">
    <source>
        <dbReference type="SAM" id="Phobius"/>
    </source>
</evidence>
<dbReference type="InterPro" id="IPR007110">
    <property type="entry name" value="Ig-like_dom"/>
</dbReference>
<dbReference type="InterPro" id="IPR003598">
    <property type="entry name" value="Ig_sub2"/>
</dbReference>
<feature type="domain" description="Ig-like" evidence="20">
    <location>
        <begin position="2"/>
        <end position="87"/>
    </location>
</feature>
<dbReference type="InterPro" id="IPR036179">
    <property type="entry name" value="Ig-like_dom_sf"/>
</dbReference>
<dbReference type="FunFam" id="2.60.40.10:FF:000016">
    <property type="entry name" value="Fibroblast growth factor receptor"/>
    <property type="match status" value="1"/>
</dbReference>
<keyword evidence="9" id="KW-0418">Kinase</keyword>
<feature type="region of interest" description="Disordered" evidence="18">
    <location>
        <begin position="496"/>
        <end position="518"/>
    </location>
</feature>
<dbReference type="CDD" id="cd05857">
    <property type="entry name" value="IgI_2_FGFR"/>
    <property type="match status" value="1"/>
</dbReference>
<comment type="subcellular location">
    <subcellularLocation>
        <location evidence="1">Membrane</location>
        <topology evidence="1">Single-pass membrane protein</topology>
    </subcellularLocation>
</comment>
<feature type="compositionally biased region" description="Acidic residues" evidence="18">
    <location>
        <begin position="93"/>
        <end position="103"/>
    </location>
</feature>
<evidence type="ECO:0000256" key="14">
    <source>
        <dbReference type="ARBA" id="ARBA00023157"/>
    </source>
</evidence>
<evidence type="ECO:0000313" key="21">
    <source>
        <dbReference type="EMBL" id="POI25374.1"/>
    </source>
</evidence>
<dbReference type="PANTHER" id="PTHR19890">
    <property type="entry name" value="FIBROBLAST GROWTH FACTOR RECEPTOR"/>
    <property type="match status" value="1"/>
</dbReference>
<organism evidence="21 22">
    <name type="scientific">Bambusicola thoracicus</name>
    <name type="common">Chinese bamboo-partridge</name>
    <name type="synonym">Perdix thoracica</name>
    <dbReference type="NCBI Taxonomy" id="9083"/>
    <lineage>
        <taxon>Eukaryota</taxon>
        <taxon>Metazoa</taxon>
        <taxon>Chordata</taxon>
        <taxon>Craniata</taxon>
        <taxon>Vertebrata</taxon>
        <taxon>Euteleostomi</taxon>
        <taxon>Archelosauria</taxon>
        <taxon>Archosauria</taxon>
        <taxon>Dinosauria</taxon>
        <taxon>Saurischia</taxon>
        <taxon>Theropoda</taxon>
        <taxon>Coelurosauria</taxon>
        <taxon>Aves</taxon>
        <taxon>Neognathae</taxon>
        <taxon>Galloanserae</taxon>
        <taxon>Galliformes</taxon>
        <taxon>Phasianidae</taxon>
        <taxon>Perdicinae</taxon>
        <taxon>Bambusicola</taxon>
    </lineage>
</organism>
<keyword evidence="22" id="KW-1185">Reference proteome</keyword>
<evidence type="ECO:0000256" key="10">
    <source>
        <dbReference type="ARBA" id="ARBA00022840"/>
    </source>
</evidence>
<feature type="non-terminal residue" evidence="21">
    <location>
        <position position="1"/>
    </location>
</feature>
<evidence type="ECO:0000256" key="3">
    <source>
        <dbReference type="ARBA" id="ARBA00022553"/>
    </source>
</evidence>
<keyword evidence="17" id="KW-0393">Immunoglobulin domain</keyword>
<keyword evidence="5 19" id="KW-0812">Transmembrane</keyword>
<gene>
    <name evidence="21" type="ORF">CIB84_010876</name>
</gene>
<dbReference type="InterPro" id="IPR013151">
    <property type="entry name" value="Immunoglobulin_dom"/>
</dbReference>
<dbReference type="EC" id="2.7.10.1" evidence="2"/>
<keyword evidence="13" id="KW-0829">Tyrosine-protein kinase</keyword>
<dbReference type="SUPFAM" id="SSF48726">
    <property type="entry name" value="Immunoglobulin"/>
    <property type="match status" value="3"/>
</dbReference>
<evidence type="ECO:0000256" key="11">
    <source>
        <dbReference type="ARBA" id="ARBA00022989"/>
    </source>
</evidence>
<evidence type="ECO:0000256" key="6">
    <source>
        <dbReference type="ARBA" id="ARBA00022729"/>
    </source>
</evidence>
<feature type="domain" description="Ig-like" evidence="20">
    <location>
        <begin position="114"/>
        <end position="213"/>
    </location>
</feature>
<dbReference type="Gene3D" id="1.10.510.10">
    <property type="entry name" value="Transferase(Phosphotransferase) domain 1"/>
    <property type="match status" value="1"/>
</dbReference>
<name>A0A2P4SMR5_BAMTH</name>
<evidence type="ECO:0000256" key="2">
    <source>
        <dbReference type="ARBA" id="ARBA00011902"/>
    </source>
</evidence>
<dbReference type="SMART" id="SM00409">
    <property type="entry name" value="IG"/>
    <property type="match status" value="3"/>
</dbReference>
<reference evidence="21 22" key="1">
    <citation type="submission" date="2018-01" db="EMBL/GenBank/DDBJ databases">
        <title>Comparison of the Chinese Bamboo Partridge and Red Junglefowl genome sequences highlights the importance of demography in genome evolution.</title>
        <authorList>
            <person name="Tiley G.P."/>
            <person name="Kimball R.T."/>
            <person name="Braun E.L."/>
            <person name="Burleigh J.G."/>
        </authorList>
    </citation>
    <scope>NUCLEOTIDE SEQUENCE [LARGE SCALE GENOMIC DNA]</scope>
    <source>
        <strain evidence="21">RTK389</strain>
        <tissue evidence="21">Blood</tissue>
    </source>
</reference>
<dbReference type="PROSITE" id="PS50835">
    <property type="entry name" value="IG_LIKE"/>
    <property type="match status" value="3"/>
</dbReference>
<dbReference type="GO" id="GO:0017134">
    <property type="term" value="F:fibroblast growth factor binding"/>
    <property type="evidence" value="ECO:0007669"/>
    <property type="project" value="TreeGrafter"/>
</dbReference>
<dbReference type="GO" id="GO:0005007">
    <property type="term" value="F:fibroblast growth factor receptor activity"/>
    <property type="evidence" value="ECO:0007669"/>
    <property type="project" value="TreeGrafter"/>
</dbReference>
<feature type="compositionally biased region" description="Polar residues" evidence="18">
    <location>
        <begin position="498"/>
        <end position="507"/>
    </location>
</feature>
<evidence type="ECO:0000256" key="15">
    <source>
        <dbReference type="ARBA" id="ARBA00023170"/>
    </source>
</evidence>
<keyword evidence="10" id="KW-0067">ATP-binding</keyword>
<dbReference type="InterPro" id="IPR013098">
    <property type="entry name" value="Ig_I-set"/>
</dbReference>
<dbReference type="InterPro" id="IPR052615">
    <property type="entry name" value="FGFRL"/>
</dbReference>
<evidence type="ECO:0000256" key="9">
    <source>
        <dbReference type="ARBA" id="ARBA00022777"/>
    </source>
</evidence>